<organism evidence="1">
    <name type="scientific">Solanum lycopersicum</name>
    <name type="common">Tomato</name>
    <name type="synonym">Lycopersicon esculentum</name>
    <dbReference type="NCBI Taxonomy" id="4081"/>
    <lineage>
        <taxon>Eukaryota</taxon>
        <taxon>Viridiplantae</taxon>
        <taxon>Streptophyta</taxon>
        <taxon>Embryophyta</taxon>
        <taxon>Tracheophyta</taxon>
        <taxon>Spermatophyta</taxon>
        <taxon>Magnoliopsida</taxon>
        <taxon>eudicotyledons</taxon>
        <taxon>Gunneridae</taxon>
        <taxon>Pentapetalae</taxon>
        <taxon>asterids</taxon>
        <taxon>lamiids</taxon>
        <taxon>Solanales</taxon>
        <taxon>Solanaceae</taxon>
        <taxon>Solanoideae</taxon>
        <taxon>Solaneae</taxon>
        <taxon>Solanum</taxon>
        <taxon>Solanum subgen. Lycopersicon</taxon>
    </lineage>
</organism>
<dbReference type="PaxDb" id="4081-Solyc02g030090.1.1"/>
<sequence>MEMGTGVRDAAICLRSIVLGDEENNMPMVIFYTEGAGIISTKTDKINLHQGNCFNEQITVFEDPLPLQINDSLSDQEIKDKASNVLKLRQLFGVDFEGCDKTTFHKFLRIDQKMGDLRQKKLETTPINTKNTIPKEIRNLEFSC</sequence>
<evidence type="ECO:0000313" key="2">
    <source>
        <dbReference type="Proteomes" id="UP000004994"/>
    </source>
</evidence>
<evidence type="ECO:0000313" key="1">
    <source>
        <dbReference type="EnsemblPlants" id="Solyc02g030090.1.1.1"/>
    </source>
</evidence>
<protein>
    <submittedName>
        <fullName evidence="1">Uncharacterized protein</fullName>
    </submittedName>
</protein>
<name>A0A3Q7FH22_SOLLC</name>
<dbReference type="InParanoid" id="A0A3Q7FH22"/>
<reference evidence="1" key="2">
    <citation type="submission" date="2019-01" db="UniProtKB">
        <authorList>
            <consortium name="EnsemblPlants"/>
        </authorList>
    </citation>
    <scope>IDENTIFICATION</scope>
    <source>
        <strain evidence="1">cv. Heinz 1706</strain>
    </source>
</reference>
<dbReference type="Gramene" id="Solyc02g030090.1.1">
    <property type="protein sequence ID" value="Solyc02g030090.1.1.1"/>
    <property type="gene ID" value="Solyc02g030090.1"/>
</dbReference>
<reference evidence="1" key="1">
    <citation type="journal article" date="2012" name="Nature">
        <title>The tomato genome sequence provides insights into fleshy fruit evolution.</title>
        <authorList>
            <consortium name="Tomato Genome Consortium"/>
        </authorList>
    </citation>
    <scope>NUCLEOTIDE SEQUENCE [LARGE SCALE GENOMIC DNA]</scope>
    <source>
        <strain evidence="1">cv. Heinz 1706</strain>
    </source>
</reference>
<dbReference type="Proteomes" id="UP000004994">
    <property type="component" value="Chromosome 2"/>
</dbReference>
<dbReference type="AlphaFoldDB" id="A0A3Q7FH22"/>
<proteinExistence type="predicted"/>
<keyword evidence="2" id="KW-1185">Reference proteome</keyword>
<accession>A0A3Q7FH22</accession>
<dbReference type="EnsemblPlants" id="Solyc02g030090.1.1">
    <property type="protein sequence ID" value="Solyc02g030090.1.1.1"/>
    <property type="gene ID" value="Solyc02g030090.1"/>
</dbReference>